<dbReference type="Gene3D" id="3.40.50.300">
    <property type="entry name" value="P-loop containing nucleotide triphosphate hydrolases"/>
    <property type="match status" value="1"/>
</dbReference>
<name>A0A450Z494_9GAMM</name>
<dbReference type="EMBL" id="CAADFT010000121">
    <property type="protein sequence ID" value="VFK48614.1"/>
    <property type="molecule type" value="Genomic_DNA"/>
</dbReference>
<protein>
    <submittedName>
        <fullName evidence="2">AAA ATPase domain-containing protein</fullName>
    </submittedName>
</protein>
<accession>A0A450Z494</accession>
<feature type="domain" description="ATPase AAA-type core" evidence="1">
    <location>
        <begin position="26"/>
        <end position="93"/>
    </location>
</feature>
<dbReference type="InterPro" id="IPR027417">
    <property type="entry name" value="P-loop_NTPase"/>
</dbReference>
<evidence type="ECO:0000313" key="2">
    <source>
        <dbReference type="EMBL" id="VFK48614.1"/>
    </source>
</evidence>
<reference evidence="2" key="1">
    <citation type="submission" date="2019-02" db="EMBL/GenBank/DDBJ databases">
        <authorList>
            <person name="Gruber-Vodicka R. H."/>
            <person name="Seah K. B. B."/>
        </authorList>
    </citation>
    <scope>NUCLEOTIDE SEQUENCE</scope>
    <source>
        <strain evidence="2">BECK_BZ125</strain>
    </source>
</reference>
<organism evidence="2">
    <name type="scientific">Candidatus Kentrum sp. TC</name>
    <dbReference type="NCBI Taxonomy" id="2126339"/>
    <lineage>
        <taxon>Bacteria</taxon>
        <taxon>Pseudomonadati</taxon>
        <taxon>Pseudomonadota</taxon>
        <taxon>Gammaproteobacteria</taxon>
        <taxon>Candidatus Kentrum</taxon>
    </lineage>
</organism>
<dbReference type="AlphaFoldDB" id="A0A450Z494"/>
<dbReference type="GO" id="GO:0005524">
    <property type="term" value="F:ATP binding"/>
    <property type="evidence" value="ECO:0007669"/>
    <property type="project" value="InterPro"/>
</dbReference>
<evidence type="ECO:0000259" key="1">
    <source>
        <dbReference type="Pfam" id="PF13304"/>
    </source>
</evidence>
<proteinExistence type="predicted"/>
<dbReference type="Pfam" id="PF13304">
    <property type="entry name" value="AAA_21"/>
    <property type="match status" value="1"/>
</dbReference>
<dbReference type="InterPro" id="IPR003959">
    <property type="entry name" value="ATPase_AAA_core"/>
</dbReference>
<dbReference type="SUPFAM" id="SSF52540">
    <property type="entry name" value="P-loop containing nucleoside triphosphate hydrolases"/>
    <property type="match status" value="1"/>
</dbReference>
<sequence length="146" mass="16254">MKTIRTLKIGNFKSIDSLDIQGLAPFTVFAGANWSGKSNFFDALDFVSLFIRNGIETTLRAHGGFGNIHSEKRGEKNAGIFDFEIECDFPKKIEDQGKDVVLTEHYSLGIHNPDGAPEIEESVSMGGIPLFRRRKGEEPRLIVGRK</sequence>
<dbReference type="GO" id="GO:0016887">
    <property type="term" value="F:ATP hydrolysis activity"/>
    <property type="evidence" value="ECO:0007669"/>
    <property type="project" value="InterPro"/>
</dbReference>
<gene>
    <name evidence="2" type="ORF">BECKTC1821E_GA0114239_11212</name>
</gene>